<dbReference type="Gramene" id="Bo6g005760.1">
    <property type="protein sequence ID" value="Bo6g005760.1"/>
    <property type="gene ID" value="Bo6g005760"/>
</dbReference>
<evidence type="ECO:0000313" key="2">
    <source>
        <dbReference type="Proteomes" id="UP000032141"/>
    </source>
</evidence>
<protein>
    <submittedName>
        <fullName evidence="1">Uncharacterized protein</fullName>
    </submittedName>
</protein>
<sequence length="207" mass="23420">EIEKAIDSAILSRRWIPLHGDSLATSLLSRRRFGLDGSPLLDFERSTEDLLSLSTADLSRRRFSSDVASLSPGLLSRQRFGLDGSPLLDFECSTEDLLSHRQRFTEYEGEEGHYGCYLLQFLLNTNHPSSYPSISIIFFLSSLVFLTVNTKVFSMETFLAKKDLAMKDLAMKEKLSKLAILDTLLAKKDPLSEAEEIVKNKLLTQYF</sequence>
<dbReference type="AlphaFoldDB" id="A0A0D3CNQ9"/>
<dbReference type="Proteomes" id="UP000032141">
    <property type="component" value="Chromosome C6"/>
</dbReference>
<dbReference type="HOGENOM" id="CLU_1329290_0_0_1"/>
<evidence type="ECO:0000313" key="1">
    <source>
        <dbReference type="EnsemblPlants" id="Bo6g005760.1"/>
    </source>
</evidence>
<accession>A0A0D3CNQ9</accession>
<proteinExistence type="predicted"/>
<reference evidence="1 2" key="1">
    <citation type="journal article" date="2014" name="Genome Biol.">
        <title>Transcriptome and methylome profiling reveals relics of genome dominance in the mesopolyploid Brassica oleracea.</title>
        <authorList>
            <person name="Parkin I.A."/>
            <person name="Koh C."/>
            <person name="Tang H."/>
            <person name="Robinson S.J."/>
            <person name="Kagale S."/>
            <person name="Clarke W.E."/>
            <person name="Town C.D."/>
            <person name="Nixon J."/>
            <person name="Krishnakumar V."/>
            <person name="Bidwell S.L."/>
            <person name="Denoeud F."/>
            <person name="Belcram H."/>
            <person name="Links M.G."/>
            <person name="Just J."/>
            <person name="Clarke C."/>
            <person name="Bender T."/>
            <person name="Huebert T."/>
            <person name="Mason A.S."/>
            <person name="Pires J.C."/>
            <person name="Barker G."/>
            <person name="Moore J."/>
            <person name="Walley P.G."/>
            <person name="Manoli S."/>
            <person name="Batley J."/>
            <person name="Edwards D."/>
            <person name="Nelson M.N."/>
            <person name="Wang X."/>
            <person name="Paterson A.H."/>
            <person name="King G."/>
            <person name="Bancroft I."/>
            <person name="Chalhoub B."/>
            <person name="Sharpe A.G."/>
        </authorList>
    </citation>
    <scope>NUCLEOTIDE SEQUENCE</scope>
    <source>
        <strain evidence="1 2">cv. TO1000</strain>
    </source>
</reference>
<dbReference type="EnsemblPlants" id="Bo6g005760.1">
    <property type="protein sequence ID" value="Bo6g005760.1"/>
    <property type="gene ID" value="Bo6g005760"/>
</dbReference>
<name>A0A0D3CNQ9_BRAOL</name>
<keyword evidence="2" id="KW-1185">Reference proteome</keyword>
<organism evidence="1 2">
    <name type="scientific">Brassica oleracea var. oleracea</name>
    <dbReference type="NCBI Taxonomy" id="109376"/>
    <lineage>
        <taxon>Eukaryota</taxon>
        <taxon>Viridiplantae</taxon>
        <taxon>Streptophyta</taxon>
        <taxon>Embryophyta</taxon>
        <taxon>Tracheophyta</taxon>
        <taxon>Spermatophyta</taxon>
        <taxon>Magnoliopsida</taxon>
        <taxon>eudicotyledons</taxon>
        <taxon>Gunneridae</taxon>
        <taxon>Pentapetalae</taxon>
        <taxon>rosids</taxon>
        <taxon>malvids</taxon>
        <taxon>Brassicales</taxon>
        <taxon>Brassicaceae</taxon>
        <taxon>Brassiceae</taxon>
        <taxon>Brassica</taxon>
    </lineage>
</organism>
<reference evidence="1" key="2">
    <citation type="submission" date="2015-03" db="UniProtKB">
        <authorList>
            <consortium name="EnsemblPlants"/>
        </authorList>
    </citation>
    <scope>IDENTIFICATION</scope>
</reference>